<dbReference type="Gene3D" id="3.30.420.150">
    <property type="entry name" value="Exopolyphosphatase. Domain 2"/>
    <property type="match status" value="1"/>
</dbReference>
<dbReference type="Ensembl" id="ENSACLT00000059938.1">
    <property type="protein sequence ID" value="ENSACLP00000086158.1"/>
    <property type="gene ID" value="ENSACLG00000003640.2"/>
</dbReference>
<reference evidence="5" key="3">
    <citation type="submission" date="2025-09" db="UniProtKB">
        <authorList>
            <consortium name="Ensembl"/>
        </authorList>
    </citation>
    <scope>IDENTIFICATION</scope>
</reference>
<evidence type="ECO:0000256" key="1">
    <source>
        <dbReference type="ARBA" id="ARBA00009283"/>
    </source>
</evidence>
<evidence type="ECO:0000256" key="4">
    <source>
        <dbReference type="SAM" id="Phobius"/>
    </source>
</evidence>
<feature type="transmembrane region" description="Helical" evidence="4">
    <location>
        <begin position="6"/>
        <end position="23"/>
    </location>
</feature>
<dbReference type="GO" id="GO:0005524">
    <property type="term" value="F:ATP binding"/>
    <property type="evidence" value="ECO:0007669"/>
    <property type="project" value="UniProtKB-KW"/>
</dbReference>
<name>A0AAX7VU33_ASTCA</name>
<protein>
    <recommendedName>
        <fullName evidence="7">Ectonucleoside triphosphate diphosphohydrolase 6</fullName>
    </recommendedName>
</protein>
<dbReference type="GeneTree" id="ENSGT01150000286963"/>
<dbReference type="PANTHER" id="PTHR11782:SF99">
    <property type="entry name" value="ECTONUCLEOSIDE TRIPHOSPHATE DIPHOSPHOHYDROLASE 6"/>
    <property type="match status" value="1"/>
</dbReference>
<sequence length="413" mass="45619">MKRPKLAGAFLFVCCLFAYLMFVKHHYSTSKPEAYRLPPHHQPDSDLSYGIMFDAGSTGTRIHVFKFQIEDKGAPKLAQETFRAIKPGLSAYADDPQQCTAGIVELLEVAKSSVPPSYWTSTPVVLKATAGLRLLPGEKADQLLDRVRLTRHLISSLLFHVSVFQFFYLFRGLHSAHSPTVGMLDLGGGSTQITFSPQDEKTIQTSPIDYIRTFQMFNHPHVVYTHSYLGLGLMSARLAILGGVGAPPLGGSPELVSPCLAPEYSGSWEHADVVYTVKGQSTGEPFYEACLNRVEKVLYQKVAKASGVTDMDFYAFSFYYDRAVDIGAIDEKKGGSIRVSDYTDAAKKGCSDVSVGPQRSPFLCLDLVYISALLQELGFPPHKQFRLARTINQVETSWALGATFHYIESLKAH</sequence>
<dbReference type="PANTHER" id="PTHR11782">
    <property type="entry name" value="ADENOSINE/GUANOSINE DIPHOSPHATASE"/>
    <property type="match status" value="1"/>
</dbReference>
<evidence type="ECO:0008006" key="7">
    <source>
        <dbReference type="Google" id="ProtNLM"/>
    </source>
</evidence>
<dbReference type="GO" id="GO:0005794">
    <property type="term" value="C:Golgi apparatus"/>
    <property type="evidence" value="ECO:0007669"/>
    <property type="project" value="TreeGrafter"/>
</dbReference>
<evidence type="ECO:0000313" key="5">
    <source>
        <dbReference type="Ensembl" id="ENSACLP00000086158.1"/>
    </source>
</evidence>
<keyword evidence="4" id="KW-0472">Membrane</keyword>
<dbReference type="GO" id="GO:0016787">
    <property type="term" value="F:hydrolase activity"/>
    <property type="evidence" value="ECO:0007669"/>
    <property type="project" value="UniProtKB-KW"/>
</dbReference>
<keyword evidence="6" id="KW-1185">Reference proteome</keyword>
<gene>
    <name evidence="5" type="primary">ENTPD6</name>
</gene>
<keyword evidence="3" id="KW-0547">Nucleotide-binding</keyword>
<accession>A0AAX7VU33</accession>
<keyword evidence="4" id="KW-1133">Transmembrane helix</keyword>
<reference evidence="5" key="1">
    <citation type="submission" date="2018-05" db="EMBL/GenBank/DDBJ databases">
        <authorList>
            <person name="Datahose"/>
        </authorList>
    </citation>
    <scope>NUCLEOTIDE SEQUENCE</scope>
</reference>
<dbReference type="InterPro" id="IPR000407">
    <property type="entry name" value="GDA1_CD39_NTPase"/>
</dbReference>
<keyword evidence="2" id="KW-0378">Hydrolase</keyword>
<proteinExistence type="inferred from homology"/>
<evidence type="ECO:0000256" key="3">
    <source>
        <dbReference type="PIRSR" id="PIRSR600407-2"/>
    </source>
</evidence>
<feature type="binding site" evidence="3">
    <location>
        <begin position="188"/>
        <end position="192"/>
    </location>
    <ligand>
        <name>ATP</name>
        <dbReference type="ChEBI" id="CHEBI:30616"/>
    </ligand>
</feature>
<organism evidence="5 6">
    <name type="scientific">Astatotilapia calliptera</name>
    <name type="common">Eastern happy</name>
    <name type="synonym">Chromis callipterus</name>
    <dbReference type="NCBI Taxonomy" id="8154"/>
    <lineage>
        <taxon>Eukaryota</taxon>
        <taxon>Metazoa</taxon>
        <taxon>Chordata</taxon>
        <taxon>Craniata</taxon>
        <taxon>Vertebrata</taxon>
        <taxon>Euteleostomi</taxon>
        <taxon>Actinopterygii</taxon>
        <taxon>Neopterygii</taxon>
        <taxon>Teleostei</taxon>
        <taxon>Neoteleostei</taxon>
        <taxon>Acanthomorphata</taxon>
        <taxon>Ovalentaria</taxon>
        <taxon>Cichlomorphae</taxon>
        <taxon>Cichliformes</taxon>
        <taxon>Cichlidae</taxon>
        <taxon>African cichlids</taxon>
        <taxon>Pseudocrenilabrinae</taxon>
        <taxon>Haplochromini</taxon>
        <taxon>Astatotilapia</taxon>
    </lineage>
</organism>
<evidence type="ECO:0000256" key="2">
    <source>
        <dbReference type="ARBA" id="ARBA00022801"/>
    </source>
</evidence>
<comment type="similarity">
    <text evidence="1">Belongs to the GDA1/CD39 NTPase family.</text>
</comment>
<dbReference type="Pfam" id="PF01150">
    <property type="entry name" value="GDA1_CD39"/>
    <property type="match status" value="2"/>
</dbReference>
<dbReference type="Proteomes" id="UP000265100">
    <property type="component" value="Chromosome 13"/>
</dbReference>
<evidence type="ECO:0000313" key="6">
    <source>
        <dbReference type="Proteomes" id="UP000265100"/>
    </source>
</evidence>
<keyword evidence="3" id="KW-0067">ATP-binding</keyword>
<reference evidence="5" key="2">
    <citation type="submission" date="2025-08" db="UniProtKB">
        <authorList>
            <consortium name="Ensembl"/>
        </authorList>
    </citation>
    <scope>IDENTIFICATION</scope>
</reference>
<dbReference type="AlphaFoldDB" id="A0AAX7VU33"/>
<dbReference type="Gene3D" id="3.30.420.40">
    <property type="match status" value="1"/>
</dbReference>
<keyword evidence="4" id="KW-0812">Transmembrane</keyword>